<protein>
    <submittedName>
        <fullName evidence="6">Cystathionine gamma-synthase</fullName>
        <ecNumber evidence="6">2.5.1.48</ecNumber>
    </submittedName>
</protein>
<feature type="modified residue" description="N6-(pyridoxal phosphate)lysine" evidence="4">
    <location>
        <position position="202"/>
    </location>
</feature>
<comment type="cofactor">
    <cofactor evidence="1 5">
        <name>pyridoxal 5'-phosphate</name>
        <dbReference type="ChEBI" id="CHEBI:597326"/>
    </cofactor>
</comment>
<dbReference type="InterPro" id="IPR015424">
    <property type="entry name" value="PyrdxlP-dep_Trfase"/>
</dbReference>
<dbReference type="GO" id="GO:0030170">
    <property type="term" value="F:pyridoxal phosphate binding"/>
    <property type="evidence" value="ECO:0007669"/>
    <property type="project" value="InterPro"/>
</dbReference>
<sequence>MHDDARFDTRAIHAGQQFDPTTGAVIPPIYQTSTYVQDGIGGLRGGYEYSRGGNPTRTALETQLAALEGGVRGLSFASGLAAEDALLRTVLRPGDHVVIGDDVYGGTHRLIRRVFGEWGVRHSTVDTSDLDAVRAAIELGETKVLWVETPSNPLMKISDIAALAELGQEAGVLTVVDNTFASPALQQPLALGADVVAHSTTKYLGGHSDVVGGALVFAAGQEELAERVAFTQFAAGAVSGPFDAFLTSRGIKTLGVRMQRHSQNALAIAERLAAHDGIARVFYPGLESHPGHELAARQMSGFGGMLSIELAGGGEAARRFAESTELFQLAESLGGVESLVNHPWSMTHASVRGTEAEVPESIVRLSVGIEDAADLLADIDQALARL</sequence>
<dbReference type="InterPro" id="IPR054542">
    <property type="entry name" value="Cys_met_metab_PP"/>
</dbReference>
<reference evidence="6" key="1">
    <citation type="submission" date="2024-05" db="EMBL/GenBank/DDBJ databases">
        <authorList>
            <person name="Yu L."/>
        </authorList>
    </citation>
    <scope>NUCLEOTIDE SEQUENCE</scope>
    <source>
        <strain evidence="6">G08B096</strain>
    </source>
</reference>
<comment type="similarity">
    <text evidence="2 5">Belongs to the trans-sulfuration enzymes family.</text>
</comment>
<name>A0AAU7W5R5_9MICO</name>
<dbReference type="GO" id="GO:0003962">
    <property type="term" value="F:cystathionine gamma-synthase activity"/>
    <property type="evidence" value="ECO:0007669"/>
    <property type="project" value="UniProtKB-EC"/>
</dbReference>
<dbReference type="GO" id="GO:0019346">
    <property type="term" value="P:transsulfuration"/>
    <property type="evidence" value="ECO:0007669"/>
    <property type="project" value="InterPro"/>
</dbReference>
<evidence type="ECO:0000256" key="5">
    <source>
        <dbReference type="RuleBase" id="RU362118"/>
    </source>
</evidence>
<dbReference type="AlphaFoldDB" id="A0AAU7W5R5"/>
<evidence type="ECO:0000256" key="2">
    <source>
        <dbReference type="ARBA" id="ARBA00009077"/>
    </source>
</evidence>
<dbReference type="Gene3D" id="3.90.1150.10">
    <property type="entry name" value="Aspartate Aminotransferase, domain 1"/>
    <property type="match status" value="1"/>
</dbReference>
<dbReference type="EC" id="2.5.1.48" evidence="6"/>
<dbReference type="InterPro" id="IPR000277">
    <property type="entry name" value="Cys/Met-Metab_PyrdxlP-dep_enz"/>
</dbReference>
<dbReference type="RefSeq" id="WP_350347774.1">
    <property type="nucleotide sequence ID" value="NZ_CP158374.1"/>
</dbReference>
<dbReference type="GO" id="GO:0019343">
    <property type="term" value="P:cysteine biosynthetic process via cystathionine"/>
    <property type="evidence" value="ECO:0007669"/>
    <property type="project" value="TreeGrafter"/>
</dbReference>
<dbReference type="PROSITE" id="PS00868">
    <property type="entry name" value="CYS_MET_METAB_PP"/>
    <property type="match status" value="1"/>
</dbReference>
<dbReference type="GO" id="GO:0009086">
    <property type="term" value="P:methionine biosynthetic process"/>
    <property type="evidence" value="ECO:0007669"/>
    <property type="project" value="UniProtKB-ARBA"/>
</dbReference>
<proteinExistence type="inferred from homology"/>
<evidence type="ECO:0000313" key="6">
    <source>
        <dbReference type="EMBL" id="XBX81751.1"/>
    </source>
</evidence>
<dbReference type="EMBL" id="CP158374">
    <property type="protein sequence ID" value="XBX81751.1"/>
    <property type="molecule type" value="Genomic_DNA"/>
</dbReference>
<gene>
    <name evidence="6" type="ORF">ABIQ69_14170</name>
</gene>
<dbReference type="PIRSF" id="PIRSF001434">
    <property type="entry name" value="CGS"/>
    <property type="match status" value="1"/>
</dbReference>
<dbReference type="NCBIfam" id="NF005871">
    <property type="entry name" value="PRK07811.1"/>
    <property type="match status" value="1"/>
</dbReference>
<accession>A0AAU7W5R5</accession>
<evidence type="ECO:0000256" key="1">
    <source>
        <dbReference type="ARBA" id="ARBA00001933"/>
    </source>
</evidence>
<dbReference type="PANTHER" id="PTHR11808">
    <property type="entry name" value="TRANS-SULFURATION ENZYME FAMILY MEMBER"/>
    <property type="match status" value="1"/>
</dbReference>
<keyword evidence="3 4" id="KW-0663">Pyridoxal phosphate</keyword>
<dbReference type="InterPro" id="IPR015421">
    <property type="entry name" value="PyrdxlP-dep_Trfase_major"/>
</dbReference>
<dbReference type="PANTHER" id="PTHR11808:SF15">
    <property type="entry name" value="CYSTATHIONINE GAMMA-LYASE"/>
    <property type="match status" value="1"/>
</dbReference>
<dbReference type="FunFam" id="3.40.640.10:FF:000009">
    <property type="entry name" value="Cystathionine gamma-synthase homolog"/>
    <property type="match status" value="1"/>
</dbReference>
<dbReference type="InterPro" id="IPR015422">
    <property type="entry name" value="PyrdxlP-dep_Trfase_small"/>
</dbReference>
<dbReference type="CDD" id="cd00614">
    <property type="entry name" value="CGS_like"/>
    <property type="match status" value="1"/>
</dbReference>
<keyword evidence="6" id="KW-0808">Transferase</keyword>
<evidence type="ECO:0000256" key="4">
    <source>
        <dbReference type="PIRSR" id="PIRSR001434-2"/>
    </source>
</evidence>
<dbReference type="Pfam" id="PF01053">
    <property type="entry name" value="Cys_Met_Meta_PP"/>
    <property type="match status" value="1"/>
</dbReference>
<evidence type="ECO:0000256" key="3">
    <source>
        <dbReference type="ARBA" id="ARBA00022898"/>
    </source>
</evidence>
<dbReference type="GO" id="GO:0005737">
    <property type="term" value="C:cytoplasm"/>
    <property type="evidence" value="ECO:0007669"/>
    <property type="project" value="TreeGrafter"/>
</dbReference>
<dbReference type="SUPFAM" id="SSF53383">
    <property type="entry name" value="PLP-dependent transferases"/>
    <property type="match status" value="1"/>
</dbReference>
<dbReference type="GO" id="GO:0004123">
    <property type="term" value="F:cystathionine gamma-lyase activity"/>
    <property type="evidence" value="ECO:0007669"/>
    <property type="project" value="TreeGrafter"/>
</dbReference>
<organism evidence="6">
    <name type="scientific">Agromyces sp. G08B096</name>
    <dbReference type="NCBI Taxonomy" id="3156399"/>
    <lineage>
        <taxon>Bacteria</taxon>
        <taxon>Bacillati</taxon>
        <taxon>Actinomycetota</taxon>
        <taxon>Actinomycetes</taxon>
        <taxon>Micrococcales</taxon>
        <taxon>Microbacteriaceae</taxon>
        <taxon>Agromyces</taxon>
    </lineage>
</organism>
<dbReference type="Gene3D" id="3.40.640.10">
    <property type="entry name" value="Type I PLP-dependent aspartate aminotransferase-like (Major domain)"/>
    <property type="match status" value="1"/>
</dbReference>
<dbReference type="FunFam" id="3.90.1150.10:FF:000033">
    <property type="entry name" value="Cystathionine gamma-synthase"/>
    <property type="match status" value="1"/>
</dbReference>